<accession>A0A329S8Q7</accession>
<proteinExistence type="predicted"/>
<dbReference type="Proteomes" id="UP000251314">
    <property type="component" value="Unassembled WGS sequence"/>
</dbReference>
<dbReference type="AlphaFoldDB" id="A0A329S8Q7"/>
<dbReference type="Proteomes" id="UP000736787">
    <property type="component" value="Unassembled WGS sequence"/>
</dbReference>
<sequence length="177" mass="20466">MKAKVYRWAGTTYIIGRVCRQVKKGKNASLFHLKWIDSQFQNAVEHVSVGVVQRGINNYVSLMRSKNQEWTELVEPDSFDEIDVDSDSELEEAETFEMFDPGELLPTSLAEIETIKSMRFVPSTEMEAPSYLYEHLNSSTRMAKCRRSSCGVRLIFIRRATYAQVMRRLSRSNKRAI</sequence>
<protein>
    <submittedName>
        <fullName evidence="2">Uncharacterized protein</fullName>
    </submittedName>
</protein>
<dbReference type="STRING" id="29920.A0A329S8Q7"/>
<evidence type="ECO:0000313" key="1">
    <source>
        <dbReference type="EMBL" id="KAG2902254.1"/>
    </source>
</evidence>
<dbReference type="VEuPathDB" id="FungiDB:PC110_g11337"/>
<reference evidence="2 3" key="1">
    <citation type="submission" date="2018-01" db="EMBL/GenBank/DDBJ databases">
        <title>Draft genome of the strawberry crown rot pathogen Phytophthora cactorum.</title>
        <authorList>
            <person name="Armitage A.D."/>
            <person name="Lysoe E."/>
            <person name="Nellist C.F."/>
            <person name="Harrison R.J."/>
            <person name="Brurberg M.B."/>
        </authorList>
    </citation>
    <scope>NUCLEOTIDE SEQUENCE [LARGE SCALE GENOMIC DNA]</scope>
    <source>
        <strain evidence="2 3">10300</strain>
    </source>
</reference>
<evidence type="ECO:0000313" key="2">
    <source>
        <dbReference type="EMBL" id="RAW32326.1"/>
    </source>
</evidence>
<reference evidence="1" key="2">
    <citation type="submission" date="2018-10" db="EMBL/GenBank/DDBJ databases">
        <title>Effector identification in a new, highly contiguous assembly of the strawberry crown rot pathogen Phytophthora cactorum.</title>
        <authorList>
            <person name="Armitage A.D."/>
            <person name="Nellist C.F."/>
            <person name="Bates H."/>
            <person name="Vickerstaff R.J."/>
            <person name="Harrison R.J."/>
        </authorList>
    </citation>
    <scope>NUCLEOTIDE SEQUENCE</scope>
    <source>
        <strain evidence="1">4040</strain>
    </source>
</reference>
<comment type="caution">
    <text evidence="2">The sequence shown here is derived from an EMBL/GenBank/DDBJ whole genome shotgun (WGS) entry which is preliminary data.</text>
</comment>
<gene>
    <name evidence="2" type="ORF">PC110_g11337</name>
    <name evidence="1" type="ORF">PC117_g21518</name>
</gene>
<dbReference type="OrthoDB" id="115587at2759"/>
<keyword evidence="3" id="KW-1185">Reference proteome</keyword>
<dbReference type="EMBL" id="MJFZ01000282">
    <property type="protein sequence ID" value="RAW32326.1"/>
    <property type="molecule type" value="Genomic_DNA"/>
</dbReference>
<organism evidence="2 3">
    <name type="scientific">Phytophthora cactorum</name>
    <dbReference type="NCBI Taxonomy" id="29920"/>
    <lineage>
        <taxon>Eukaryota</taxon>
        <taxon>Sar</taxon>
        <taxon>Stramenopiles</taxon>
        <taxon>Oomycota</taxon>
        <taxon>Peronosporomycetes</taxon>
        <taxon>Peronosporales</taxon>
        <taxon>Peronosporaceae</taxon>
        <taxon>Phytophthora</taxon>
    </lineage>
</organism>
<evidence type="ECO:0000313" key="3">
    <source>
        <dbReference type="Proteomes" id="UP000251314"/>
    </source>
</evidence>
<name>A0A329S8Q7_9STRA</name>
<dbReference type="EMBL" id="RCMK01001092">
    <property type="protein sequence ID" value="KAG2902254.1"/>
    <property type="molecule type" value="Genomic_DNA"/>
</dbReference>